<accession>A0AAP0F4U8</accession>
<sequence length="144" mass="16668">MVGNTNQPSHTTSINNCARITRLLSTLSAERVDCPLLRSDVEVIVQVKRTHKQVLEDHNNGHNAPVTKSFVVSLPWMFSRKFCKRCNMDVLVTKDLIPPQFWNALEQRLSYHARKAGKIALQRKPKKVRIFMDIVVPWRGFKHH</sequence>
<evidence type="ECO:0000313" key="1">
    <source>
        <dbReference type="EMBL" id="KAK9102588.1"/>
    </source>
</evidence>
<name>A0AAP0F4U8_9MAGN</name>
<organism evidence="1 2">
    <name type="scientific">Stephania japonica</name>
    <dbReference type="NCBI Taxonomy" id="461633"/>
    <lineage>
        <taxon>Eukaryota</taxon>
        <taxon>Viridiplantae</taxon>
        <taxon>Streptophyta</taxon>
        <taxon>Embryophyta</taxon>
        <taxon>Tracheophyta</taxon>
        <taxon>Spermatophyta</taxon>
        <taxon>Magnoliopsida</taxon>
        <taxon>Ranunculales</taxon>
        <taxon>Menispermaceae</taxon>
        <taxon>Menispermoideae</taxon>
        <taxon>Cissampelideae</taxon>
        <taxon>Stephania</taxon>
    </lineage>
</organism>
<dbReference type="Proteomes" id="UP001417504">
    <property type="component" value="Unassembled WGS sequence"/>
</dbReference>
<proteinExistence type="predicted"/>
<comment type="caution">
    <text evidence="1">The sequence shown here is derived from an EMBL/GenBank/DDBJ whole genome shotgun (WGS) entry which is preliminary data.</text>
</comment>
<evidence type="ECO:0000313" key="2">
    <source>
        <dbReference type="Proteomes" id="UP001417504"/>
    </source>
</evidence>
<dbReference type="EMBL" id="JBBNAE010000008">
    <property type="protein sequence ID" value="KAK9102588.1"/>
    <property type="molecule type" value="Genomic_DNA"/>
</dbReference>
<gene>
    <name evidence="1" type="ORF">Sjap_019842</name>
</gene>
<dbReference type="AlphaFoldDB" id="A0AAP0F4U8"/>
<reference evidence="1 2" key="1">
    <citation type="submission" date="2024-01" db="EMBL/GenBank/DDBJ databases">
        <title>Genome assemblies of Stephania.</title>
        <authorList>
            <person name="Yang L."/>
        </authorList>
    </citation>
    <scope>NUCLEOTIDE SEQUENCE [LARGE SCALE GENOMIC DNA]</scope>
    <source>
        <strain evidence="1">QJT</strain>
        <tissue evidence="1">Leaf</tissue>
    </source>
</reference>
<protein>
    <submittedName>
        <fullName evidence="1">Uncharacterized protein</fullName>
    </submittedName>
</protein>
<keyword evidence="2" id="KW-1185">Reference proteome</keyword>